<protein>
    <submittedName>
        <fullName evidence="1">Uncharacterized protein</fullName>
    </submittedName>
</protein>
<name>A0ABN1ZL83_9ACTN</name>
<accession>A0ABN1ZL83</accession>
<dbReference type="EMBL" id="BAAANT010000074">
    <property type="protein sequence ID" value="GAA1500715.1"/>
    <property type="molecule type" value="Genomic_DNA"/>
</dbReference>
<evidence type="ECO:0000313" key="1">
    <source>
        <dbReference type="EMBL" id="GAA1500715.1"/>
    </source>
</evidence>
<proteinExistence type="predicted"/>
<evidence type="ECO:0000313" key="2">
    <source>
        <dbReference type="Proteomes" id="UP001422759"/>
    </source>
</evidence>
<organism evidence="1 2">
    <name type="scientific">Kitasatospora kazusensis</name>
    <dbReference type="NCBI Taxonomy" id="407974"/>
    <lineage>
        <taxon>Bacteria</taxon>
        <taxon>Bacillati</taxon>
        <taxon>Actinomycetota</taxon>
        <taxon>Actinomycetes</taxon>
        <taxon>Kitasatosporales</taxon>
        <taxon>Streptomycetaceae</taxon>
        <taxon>Kitasatospora</taxon>
    </lineage>
</organism>
<comment type="caution">
    <text evidence="1">The sequence shown here is derived from an EMBL/GenBank/DDBJ whole genome shotgun (WGS) entry which is preliminary data.</text>
</comment>
<sequence length="56" mass="6298">MKVYPWPPGLVGDYTMEQLVAALEASNSGEYQMNPSVVQSCTREWERRHGLTPDGD</sequence>
<dbReference type="RefSeq" id="WP_344469647.1">
    <property type="nucleotide sequence ID" value="NZ_BAAANT010000074.1"/>
</dbReference>
<reference evidence="1 2" key="1">
    <citation type="journal article" date="2019" name="Int. J. Syst. Evol. Microbiol.">
        <title>The Global Catalogue of Microorganisms (GCM) 10K type strain sequencing project: providing services to taxonomists for standard genome sequencing and annotation.</title>
        <authorList>
            <consortium name="The Broad Institute Genomics Platform"/>
            <consortium name="The Broad Institute Genome Sequencing Center for Infectious Disease"/>
            <person name="Wu L."/>
            <person name="Ma J."/>
        </authorList>
    </citation>
    <scope>NUCLEOTIDE SEQUENCE [LARGE SCALE GENOMIC DNA]</scope>
    <source>
        <strain evidence="1 2">JCM 14560</strain>
    </source>
</reference>
<keyword evidence="2" id="KW-1185">Reference proteome</keyword>
<dbReference type="Proteomes" id="UP001422759">
    <property type="component" value="Unassembled WGS sequence"/>
</dbReference>
<gene>
    <name evidence="1" type="ORF">GCM10009760_62620</name>
</gene>